<dbReference type="InterPro" id="IPR003805">
    <property type="entry name" value="CobS"/>
</dbReference>
<comment type="pathway">
    <text evidence="3 19">Cofactor biosynthesis; adenosylcobalamin biosynthesis; adenosylcobalamin from cob(II)yrinate a,c-diamide: step 7/7.</text>
</comment>
<evidence type="ECO:0000256" key="2">
    <source>
        <dbReference type="ARBA" id="ARBA00004651"/>
    </source>
</evidence>
<dbReference type="EMBL" id="FOGS01000011">
    <property type="protein sequence ID" value="SES25917.1"/>
    <property type="molecule type" value="Genomic_DNA"/>
</dbReference>
<dbReference type="GO" id="GO:0051073">
    <property type="term" value="F:adenosylcobinamide-GDP ribazoletransferase activity"/>
    <property type="evidence" value="ECO:0007669"/>
    <property type="project" value="UniProtKB-UniRule"/>
</dbReference>
<dbReference type="GO" id="GO:0008818">
    <property type="term" value="F:cobalamin 5'-phosphate synthase activity"/>
    <property type="evidence" value="ECO:0007669"/>
    <property type="project" value="UniProtKB-UniRule"/>
</dbReference>
<name>A0A1H9VX30_9GAMM</name>
<feature type="transmembrane region" description="Helical" evidence="19">
    <location>
        <begin position="48"/>
        <end position="67"/>
    </location>
</feature>
<evidence type="ECO:0000256" key="1">
    <source>
        <dbReference type="ARBA" id="ARBA00001946"/>
    </source>
</evidence>
<evidence type="ECO:0000256" key="4">
    <source>
        <dbReference type="ARBA" id="ARBA00010561"/>
    </source>
</evidence>
<evidence type="ECO:0000256" key="8">
    <source>
        <dbReference type="ARBA" id="ARBA00022573"/>
    </source>
</evidence>
<evidence type="ECO:0000256" key="16">
    <source>
        <dbReference type="ARBA" id="ARBA00032853"/>
    </source>
</evidence>
<dbReference type="HAMAP" id="MF_00719">
    <property type="entry name" value="CobS"/>
    <property type="match status" value="1"/>
</dbReference>
<keyword evidence="8 19" id="KW-0169">Cobalamin biosynthesis</keyword>
<comment type="subcellular location">
    <subcellularLocation>
        <location evidence="2 19">Cell membrane</location>
        <topology evidence="2 19">Multi-pass membrane protein</topology>
    </subcellularLocation>
</comment>
<keyword evidence="13 19" id="KW-0472">Membrane</keyword>
<dbReference type="NCBIfam" id="TIGR00317">
    <property type="entry name" value="cobS"/>
    <property type="match status" value="1"/>
</dbReference>
<organism evidence="20 21">
    <name type="scientific">Vreelandella subterranea</name>
    <dbReference type="NCBI Taxonomy" id="416874"/>
    <lineage>
        <taxon>Bacteria</taxon>
        <taxon>Pseudomonadati</taxon>
        <taxon>Pseudomonadota</taxon>
        <taxon>Gammaproteobacteria</taxon>
        <taxon>Oceanospirillales</taxon>
        <taxon>Halomonadaceae</taxon>
        <taxon>Vreelandella</taxon>
    </lineage>
</organism>
<dbReference type="Proteomes" id="UP000198505">
    <property type="component" value="Unassembled WGS sequence"/>
</dbReference>
<comment type="function">
    <text evidence="14 19">Joins adenosylcobinamide-GDP and alpha-ribazole to generate adenosylcobalamin (Ado-cobalamin). Also synthesizes adenosylcobalamin 5'-phosphate from adenosylcobinamide-GDP and alpha-ribazole 5'-phosphate.</text>
</comment>
<evidence type="ECO:0000256" key="17">
    <source>
        <dbReference type="ARBA" id="ARBA00048623"/>
    </source>
</evidence>
<dbReference type="GO" id="GO:0009236">
    <property type="term" value="P:cobalamin biosynthetic process"/>
    <property type="evidence" value="ECO:0007669"/>
    <property type="project" value="UniProtKB-UniRule"/>
</dbReference>
<keyword evidence="11 19" id="KW-0460">Magnesium</keyword>
<dbReference type="PANTHER" id="PTHR34148">
    <property type="entry name" value="ADENOSYLCOBINAMIDE-GDP RIBAZOLETRANSFERASE"/>
    <property type="match status" value="1"/>
</dbReference>
<keyword evidence="21" id="KW-1185">Reference proteome</keyword>
<feature type="transmembrane region" description="Helical" evidence="19">
    <location>
        <begin position="190"/>
        <end position="220"/>
    </location>
</feature>
<protein>
    <recommendedName>
        <fullName evidence="6 19">Adenosylcobinamide-GDP ribazoletransferase</fullName>
        <ecNumber evidence="5 19">2.7.8.26</ecNumber>
    </recommendedName>
    <alternativeName>
        <fullName evidence="16 19">Cobalamin synthase</fullName>
    </alternativeName>
    <alternativeName>
        <fullName evidence="15 19">Cobalamin-5'-phosphate synthase</fullName>
    </alternativeName>
</protein>
<proteinExistence type="inferred from homology"/>
<dbReference type="STRING" id="416874.SAMN04487958_11129"/>
<sequence length="266" mass="28822">MKEDAVKEDAVKNALFGLLLALQFLTRIPIPVACPWTPATRRWALRAYPLVGLLIGSVLVLLAFAMQDVPTPITALALLSLWVALSGGLHLDGVMDIADALGSNQALERRWAIMKDPQIGSFGMLTLVFLLAWKGVLLWALLTYQAPLWWLLVVPALGRWTGVALLVLTPCAQQKGLAWSWQQSLSGQDVALALVPLALIALLAPSLTLIGLAAAVFVALSRVFMLRLFNGINGDMVGATIEGGELWLLILVWSWWQFATVSPPGI</sequence>
<comment type="catalytic activity">
    <reaction evidence="17 19">
        <text>alpha-ribazole + adenosylcob(III)inamide-GDP = adenosylcob(III)alamin + GMP + H(+)</text>
        <dbReference type="Rhea" id="RHEA:16049"/>
        <dbReference type="ChEBI" id="CHEBI:10329"/>
        <dbReference type="ChEBI" id="CHEBI:15378"/>
        <dbReference type="ChEBI" id="CHEBI:18408"/>
        <dbReference type="ChEBI" id="CHEBI:58115"/>
        <dbReference type="ChEBI" id="CHEBI:60487"/>
        <dbReference type="EC" id="2.7.8.26"/>
    </reaction>
</comment>
<keyword evidence="9 19" id="KW-0808">Transferase</keyword>
<accession>A0A1H9VX30</accession>
<gene>
    <name evidence="19" type="primary">cobS</name>
    <name evidence="20" type="ORF">SAMN04487958_11129</name>
</gene>
<evidence type="ECO:0000256" key="9">
    <source>
        <dbReference type="ARBA" id="ARBA00022679"/>
    </source>
</evidence>
<comment type="catalytic activity">
    <reaction evidence="18 19">
        <text>alpha-ribazole 5'-phosphate + adenosylcob(III)inamide-GDP = adenosylcob(III)alamin 5'-phosphate + GMP + H(+)</text>
        <dbReference type="Rhea" id="RHEA:23560"/>
        <dbReference type="ChEBI" id="CHEBI:15378"/>
        <dbReference type="ChEBI" id="CHEBI:57918"/>
        <dbReference type="ChEBI" id="CHEBI:58115"/>
        <dbReference type="ChEBI" id="CHEBI:60487"/>
        <dbReference type="ChEBI" id="CHEBI:60493"/>
        <dbReference type="EC" id="2.7.8.26"/>
    </reaction>
</comment>
<evidence type="ECO:0000256" key="10">
    <source>
        <dbReference type="ARBA" id="ARBA00022692"/>
    </source>
</evidence>
<comment type="similarity">
    <text evidence="4 19">Belongs to the CobS family.</text>
</comment>
<evidence type="ECO:0000256" key="7">
    <source>
        <dbReference type="ARBA" id="ARBA00022475"/>
    </source>
</evidence>
<evidence type="ECO:0000256" key="18">
    <source>
        <dbReference type="ARBA" id="ARBA00049504"/>
    </source>
</evidence>
<keyword evidence="12 19" id="KW-1133">Transmembrane helix</keyword>
<evidence type="ECO:0000256" key="6">
    <source>
        <dbReference type="ARBA" id="ARBA00015850"/>
    </source>
</evidence>
<evidence type="ECO:0000256" key="13">
    <source>
        <dbReference type="ARBA" id="ARBA00023136"/>
    </source>
</evidence>
<dbReference type="UniPathway" id="UPA00148">
    <property type="reaction ID" value="UER00238"/>
</dbReference>
<evidence type="ECO:0000256" key="11">
    <source>
        <dbReference type="ARBA" id="ARBA00022842"/>
    </source>
</evidence>
<dbReference type="AlphaFoldDB" id="A0A1H9VX30"/>
<evidence type="ECO:0000256" key="3">
    <source>
        <dbReference type="ARBA" id="ARBA00004663"/>
    </source>
</evidence>
<keyword evidence="7 19" id="KW-1003">Cell membrane</keyword>
<evidence type="ECO:0000313" key="21">
    <source>
        <dbReference type="Proteomes" id="UP000198505"/>
    </source>
</evidence>
<feature type="transmembrane region" description="Helical" evidence="19">
    <location>
        <begin position="148"/>
        <end position="169"/>
    </location>
</feature>
<evidence type="ECO:0000256" key="19">
    <source>
        <dbReference type="HAMAP-Rule" id="MF_00719"/>
    </source>
</evidence>
<comment type="cofactor">
    <cofactor evidence="1 19">
        <name>Mg(2+)</name>
        <dbReference type="ChEBI" id="CHEBI:18420"/>
    </cofactor>
</comment>
<feature type="transmembrane region" description="Helical" evidence="19">
    <location>
        <begin position="119"/>
        <end position="142"/>
    </location>
</feature>
<evidence type="ECO:0000256" key="5">
    <source>
        <dbReference type="ARBA" id="ARBA00013200"/>
    </source>
</evidence>
<feature type="transmembrane region" description="Helical" evidence="19">
    <location>
        <begin position="14"/>
        <end position="36"/>
    </location>
</feature>
<dbReference type="Pfam" id="PF02654">
    <property type="entry name" value="CobS"/>
    <property type="match status" value="1"/>
</dbReference>
<keyword evidence="10 19" id="KW-0812">Transmembrane</keyword>
<dbReference type="EC" id="2.7.8.26" evidence="5 19"/>
<reference evidence="21" key="1">
    <citation type="submission" date="2016-10" db="EMBL/GenBank/DDBJ databases">
        <authorList>
            <person name="Varghese N."/>
            <person name="Submissions S."/>
        </authorList>
    </citation>
    <scope>NUCLEOTIDE SEQUENCE [LARGE SCALE GENOMIC DNA]</scope>
    <source>
        <strain evidence="21">CGMCC 1.6495</strain>
    </source>
</reference>
<dbReference type="GO" id="GO:0005886">
    <property type="term" value="C:plasma membrane"/>
    <property type="evidence" value="ECO:0007669"/>
    <property type="project" value="UniProtKB-SubCell"/>
</dbReference>
<evidence type="ECO:0000256" key="14">
    <source>
        <dbReference type="ARBA" id="ARBA00025228"/>
    </source>
</evidence>
<dbReference type="PANTHER" id="PTHR34148:SF1">
    <property type="entry name" value="ADENOSYLCOBINAMIDE-GDP RIBAZOLETRANSFERASE"/>
    <property type="match status" value="1"/>
</dbReference>
<evidence type="ECO:0000256" key="15">
    <source>
        <dbReference type="ARBA" id="ARBA00032605"/>
    </source>
</evidence>
<evidence type="ECO:0000256" key="12">
    <source>
        <dbReference type="ARBA" id="ARBA00022989"/>
    </source>
</evidence>
<feature type="transmembrane region" description="Helical" evidence="19">
    <location>
        <begin position="73"/>
        <end position="98"/>
    </location>
</feature>
<evidence type="ECO:0000313" key="20">
    <source>
        <dbReference type="EMBL" id="SES25917.1"/>
    </source>
</evidence>